<dbReference type="EMBL" id="JAUIQD010000001">
    <property type="protein sequence ID" value="KAK3364286.1"/>
    <property type="molecule type" value="Genomic_DNA"/>
</dbReference>
<evidence type="ECO:0000313" key="3">
    <source>
        <dbReference type="Proteomes" id="UP001275084"/>
    </source>
</evidence>
<protein>
    <submittedName>
        <fullName evidence="2">Uncharacterized protein</fullName>
    </submittedName>
</protein>
<feature type="region of interest" description="Disordered" evidence="1">
    <location>
        <begin position="39"/>
        <end position="58"/>
    </location>
</feature>
<feature type="non-terminal residue" evidence="2">
    <location>
        <position position="1"/>
    </location>
</feature>
<feature type="non-terminal residue" evidence="2">
    <location>
        <position position="105"/>
    </location>
</feature>
<accession>A0AAJ0HWP2</accession>
<keyword evidence="3" id="KW-1185">Reference proteome</keyword>
<reference evidence="2" key="2">
    <citation type="submission" date="2023-06" db="EMBL/GenBank/DDBJ databases">
        <authorList>
            <consortium name="Lawrence Berkeley National Laboratory"/>
            <person name="Haridas S."/>
            <person name="Hensen N."/>
            <person name="Bonometti L."/>
            <person name="Westerberg I."/>
            <person name="Brannstrom I.O."/>
            <person name="Guillou S."/>
            <person name="Cros-Aarteil S."/>
            <person name="Calhoun S."/>
            <person name="Kuo A."/>
            <person name="Mondo S."/>
            <person name="Pangilinan J."/>
            <person name="Riley R."/>
            <person name="Labutti K."/>
            <person name="Andreopoulos B."/>
            <person name="Lipzen A."/>
            <person name="Chen C."/>
            <person name="Yanf M."/>
            <person name="Daum C."/>
            <person name="Ng V."/>
            <person name="Clum A."/>
            <person name="Steindorff A."/>
            <person name="Ohm R."/>
            <person name="Martin F."/>
            <person name="Silar P."/>
            <person name="Natvig D."/>
            <person name="Lalanne C."/>
            <person name="Gautier V."/>
            <person name="Ament-Velasquez S.L."/>
            <person name="Kruys A."/>
            <person name="Hutchinson M.I."/>
            <person name="Powell A.J."/>
            <person name="Barry K."/>
            <person name="Miller A.N."/>
            <person name="Grigoriev I.V."/>
            <person name="Debuchy R."/>
            <person name="Gladieux P."/>
            <person name="Thoren M.H."/>
            <person name="Johannesson H."/>
        </authorList>
    </citation>
    <scope>NUCLEOTIDE SEQUENCE</scope>
    <source>
        <strain evidence="2">CBS 955.72</strain>
    </source>
</reference>
<comment type="caution">
    <text evidence="2">The sequence shown here is derived from an EMBL/GenBank/DDBJ whole genome shotgun (WGS) entry which is preliminary data.</text>
</comment>
<proteinExistence type="predicted"/>
<dbReference type="Proteomes" id="UP001275084">
    <property type="component" value="Unassembled WGS sequence"/>
</dbReference>
<dbReference type="AlphaFoldDB" id="A0AAJ0HWP2"/>
<organism evidence="2 3">
    <name type="scientific">Lasiosphaeria hispida</name>
    <dbReference type="NCBI Taxonomy" id="260671"/>
    <lineage>
        <taxon>Eukaryota</taxon>
        <taxon>Fungi</taxon>
        <taxon>Dikarya</taxon>
        <taxon>Ascomycota</taxon>
        <taxon>Pezizomycotina</taxon>
        <taxon>Sordariomycetes</taxon>
        <taxon>Sordariomycetidae</taxon>
        <taxon>Sordariales</taxon>
        <taxon>Lasiosphaeriaceae</taxon>
        <taxon>Lasiosphaeria</taxon>
    </lineage>
</organism>
<gene>
    <name evidence="2" type="ORF">B0T25DRAFT_435111</name>
</gene>
<sequence>LATADPEGRPLPHIHFLQVRYAMQRLFAGQQAAGALWSIFGGDPPDDTEGPARDGSFMPKDWDNTLTDALELGILNDETAELWRKCILEDAYQDGQQEAREYREM</sequence>
<evidence type="ECO:0000313" key="2">
    <source>
        <dbReference type="EMBL" id="KAK3364286.1"/>
    </source>
</evidence>
<name>A0AAJ0HWP2_9PEZI</name>
<evidence type="ECO:0000256" key="1">
    <source>
        <dbReference type="SAM" id="MobiDB-lite"/>
    </source>
</evidence>
<reference evidence="2" key="1">
    <citation type="journal article" date="2023" name="Mol. Phylogenet. Evol.">
        <title>Genome-scale phylogeny and comparative genomics of the fungal order Sordariales.</title>
        <authorList>
            <person name="Hensen N."/>
            <person name="Bonometti L."/>
            <person name="Westerberg I."/>
            <person name="Brannstrom I.O."/>
            <person name="Guillou S."/>
            <person name="Cros-Aarteil S."/>
            <person name="Calhoun S."/>
            <person name="Haridas S."/>
            <person name="Kuo A."/>
            <person name="Mondo S."/>
            <person name="Pangilinan J."/>
            <person name="Riley R."/>
            <person name="LaButti K."/>
            <person name="Andreopoulos B."/>
            <person name="Lipzen A."/>
            <person name="Chen C."/>
            <person name="Yan M."/>
            <person name="Daum C."/>
            <person name="Ng V."/>
            <person name="Clum A."/>
            <person name="Steindorff A."/>
            <person name="Ohm R.A."/>
            <person name="Martin F."/>
            <person name="Silar P."/>
            <person name="Natvig D.O."/>
            <person name="Lalanne C."/>
            <person name="Gautier V."/>
            <person name="Ament-Velasquez S.L."/>
            <person name="Kruys A."/>
            <person name="Hutchinson M.I."/>
            <person name="Powell A.J."/>
            <person name="Barry K."/>
            <person name="Miller A.N."/>
            <person name="Grigoriev I.V."/>
            <person name="Debuchy R."/>
            <person name="Gladieux P."/>
            <person name="Hiltunen Thoren M."/>
            <person name="Johannesson H."/>
        </authorList>
    </citation>
    <scope>NUCLEOTIDE SEQUENCE</scope>
    <source>
        <strain evidence="2">CBS 955.72</strain>
    </source>
</reference>